<sequence length="542" mass="60961">MRKILNLTNLFLNQYDIMKKYSNIYKIGLAMAVVVMTSCNDFTDSLSDLNKNPNAYEEVIPEFLFSNSMLDGVAFNFTNGADGQHFIFAQAMQQFSTHSEVRGTGDKYFNESAARSHWAVYNTALADNERVINVVKDDPNSINMLSAARIWKVYMFHIVTDVHGDVPYFEALKSSEGNLQPKYDTQEAIYEDMLNELEQAAAAFNPSLPTFGPSDLFYGGDTEKWKKLANSLMLRLSMRLTEVRPDVAEAWAKKAIAGGVIINDEDIAKVNYLDGQIADSRNPKAANLLVQDYQNPQAGVSNTQGGKYAETFIEHLKMTGDPRLNVISVVWIDNPDGDGYVYDTATNIQRGMKNGALFGEPEDFHTYSEPHPNTVLSYASPVLTMTNAETNLLLAEAAIRGWYTGSAKAAYEDAVRAGMRQWALFGDEGIISTEKIEAYIARNPFMVEGSFEEKLEQISTQKWVSLFLDNYEIFANWRRTDYPTLTPTNYPGNITGGTIPRRLIIPDTELNLNEDNFMEAYNRQGVGNLLTSTVWWDPKFPR</sequence>
<dbReference type="InterPro" id="IPR041662">
    <property type="entry name" value="SusD-like_2"/>
</dbReference>
<protein>
    <recommendedName>
        <fullName evidence="3">SusD/RagB family nutrient-binding outer membrane lipoprotein</fullName>
    </recommendedName>
</protein>
<gene>
    <name evidence="1" type="ORF">CQA01_27580</name>
</gene>
<dbReference type="Proteomes" id="UP000321301">
    <property type="component" value="Unassembled WGS sequence"/>
</dbReference>
<dbReference type="InterPro" id="IPR011990">
    <property type="entry name" value="TPR-like_helical_dom_sf"/>
</dbReference>
<reference evidence="1 2" key="1">
    <citation type="submission" date="2019-07" db="EMBL/GenBank/DDBJ databases">
        <title>Whole genome shotgun sequence of Cyclobacterium qasimii NBRC 106168.</title>
        <authorList>
            <person name="Hosoyama A."/>
            <person name="Uohara A."/>
            <person name="Ohji S."/>
            <person name="Ichikawa N."/>
        </authorList>
    </citation>
    <scope>NUCLEOTIDE SEQUENCE [LARGE SCALE GENOMIC DNA]</scope>
    <source>
        <strain evidence="1 2">NBRC 106168</strain>
    </source>
</reference>
<comment type="caution">
    <text evidence="1">The sequence shown here is derived from an EMBL/GenBank/DDBJ whole genome shotgun (WGS) entry which is preliminary data.</text>
</comment>
<evidence type="ECO:0008006" key="3">
    <source>
        <dbReference type="Google" id="ProtNLM"/>
    </source>
</evidence>
<proteinExistence type="predicted"/>
<evidence type="ECO:0000313" key="1">
    <source>
        <dbReference type="EMBL" id="GEO22224.1"/>
    </source>
</evidence>
<accession>A0A512CDE0</accession>
<organism evidence="1 2">
    <name type="scientific">Cyclobacterium qasimii</name>
    <dbReference type="NCBI Taxonomy" id="1350429"/>
    <lineage>
        <taxon>Bacteria</taxon>
        <taxon>Pseudomonadati</taxon>
        <taxon>Bacteroidota</taxon>
        <taxon>Cytophagia</taxon>
        <taxon>Cytophagales</taxon>
        <taxon>Cyclobacteriaceae</taxon>
        <taxon>Cyclobacterium</taxon>
    </lineage>
</organism>
<keyword evidence="2" id="KW-1185">Reference proteome</keyword>
<evidence type="ECO:0000313" key="2">
    <source>
        <dbReference type="Proteomes" id="UP000321301"/>
    </source>
</evidence>
<dbReference type="SUPFAM" id="SSF48452">
    <property type="entry name" value="TPR-like"/>
    <property type="match status" value="1"/>
</dbReference>
<dbReference type="Gene3D" id="1.25.40.390">
    <property type="match status" value="1"/>
</dbReference>
<dbReference type="Pfam" id="PF12771">
    <property type="entry name" value="SusD-like_2"/>
    <property type="match status" value="1"/>
</dbReference>
<name>A0A512CDE0_9BACT</name>
<dbReference type="AlphaFoldDB" id="A0A512CDE0"/>
<dbReference type="EMBL" id="BJYV01000013">
    <property type="protein sequence ID" value="GEO22224.1"/>
    <property type="molecule type" value="Genomic_DNA"/>
</dbReference>